<feature type="non-terminal residue" evidence="6">
    <location>
        <position position="142"/>
    </location>
</feature>
<dbReference type="InterPro" id="IPR007110">
    <property type="entry name" value="Ig-like_dom"/>
</dbReference>
<accession>A0A820QBE6</accession>
<name>A0A820QBE6_9BILA</name>
<evidence type="ECO:0000256" key="4">
    <source>
        <dbReference type="ARBA" id="ARBA00023319"/>
    </source>
</evidence>
<comment type="similarity">
    <text evidence="1">Belongs to the protein kinase superfamily. CAMK Ser/Thr protein kinase family.</text>
</comment>
<dbReference type="InterPro" id="IPR003598">
    <property type="entry name" value="Ig_sub2"/>
</dbReference>
<dbReference type="SMART" id="SM00408">
    <property type="entry name" value="IGc2"/>
    <property type="match status" value="1"/>
</dbReference>
<dbReference type="InterPro" id="IPR013783">
    <property type="entry name" value="Ig-like_fold"/>
</dbReference>
<dbReference type="GO" id="GO:0007156">
    <property type="term" value="P:homophilic cell adhesion via plasma membrane adhesion molecules"/>
    <property type="evidence" value="ECO:0007669"/>
    <property type="project" value="TreeGrafter"/>
</dbReference>
<evidence type="ECO:0000259" key="5">
    <source>
        <dbReference type="PROSITE" id="PS50835"/>
    </source>
</evidence>
<dbReference type="Pfam" id="PF07679">
    <property type="entry name" value="I-set"/>
    <property type="match status" value="1"/>
</dbReference>
<dbReference type="InterPro" id="IPR050958">
    <property type="entry name" value="Cell_Adh-Cytoskel_Orgn"/>
</dbReference>
<dbReference type="AlphaFoldDB" id="A0A820QBE6"/>
<evidence type="ECO:0000313" key="6">
    <source>
        <dbReference type="EMBL" id="CAF4416154.1"/>
    </source>
</evidence>
<sequence length="142" mass="15747">MSNTEGEIASQANLNVHVAPIIKSLAPKIDGVQGQQIIISCQISGRPKPEIIFLKDKKDVTTLEDKSRFNIEYDEQTGEVRLIISNAKEEDQGKYTIRAKNAAQTVEEQTNVIVSAQLSFTEQLQDIDVISGQNITLTCRCQ</sequence>
<feature type="domain" description="Ig-like" evidence="5">
    <location>
        <begin position="20"/>
        <end position="113"/>
    </location>
</feature>
<dbReference type="Proteomes" id="UP000663868">
    <property type="component" value="Unassembled WGS sequence"/>
</dbReference>
<keyword evidence="4" id="KW-0393">Immunoglobulin domain</keyword>
<dbReference type="EMBL" id="CAJOBB010026470">
    <property type="protein sequence ID" value="CAF4416154.1"/>
    <property type="molecule type" value="Genomic_DNA"/>
</dbReference>
<keyword evidence="2" id="KW-0732">Signal</keyword>
<dbReference type="PANTHER" id="PTHR45080:SF8">
    <property type="entry name" value="IG-LIKE DOMAIN-CONTAINING PROTEIN"/>
    <property type="match status" value="1"/>
</dbReference>
<keyword evidence="3" id="KW-1015">Disulfide bond</keyword>
<evidence type="ECO:0000256" key="2">
    <source>
        <dbReference type="ARBA" id="ARBA00022729"/>
    </source>
</evidence>
<proteinExistence type="inferred from homology"/>
<gene>
    <name evidence="6" type="ORF">KXQ929_LOCUS51897</name>
</gene>
<dbReference type="SUPFAM" id="SSF48726">
    <property type="entry name" value="Immunoglobulin"/>
    <property type="match status" value="1"/>
</dbReference>
<dbReference type="InterPro" id="IPR036179">
    <property type="entry name" value="Ig-like_dom_sf"/>
</dbReference>
<evidence type="ECO:0000313" key="7">
    <source>
        <dbReference type="Proteomes" id="UP000663868"/>
    </source>
</evidence>
<dbReference type="PANTHER" id="PTHR45080">
    <property type="entry name" value="CONTACTIN 5"/>
    <property type="match status" value="1"/>
</dbReference>
<dbReference type="SMART" id="SM00409">
    <property type="entry name" value="IG"/>
    <property type="match status" value="1"/>
</dbReference>
<dbReference type="InterPro" id="IPR013098">
    <property type="entry name" value="Ig_I-set"/>
</dbReference>
<dbReference type="GO" id="GO:0005886">
    <property type="term" value="C:plasma membrane"/>
    <property type="evidence" value="ECO:0007669"/>
    <property type="project" value="TreeGrafter"/>
</dbReference>
<protein>
    <recommendedName>
        <fullName evidence="5">Ig-like domain-containing protein</fullName>
    </recommendedName>
</protein>
<dbReference type="PROSITE" id="PS50835">
    <property type="entry name" value="IG_LIKE"/>
    <property type="match status" value="1"/>
</dbReference>
<dbReference type="InterPro" id="IPR003599">
    <property type="entry name" value="Ig_sub"/>
</dbReference>
<evidence type="ECO:0000256" key="1">
    <source>
        <dbReference type="ARBA" id="ARBA00006692"/>
    </source>
</evidence>
<dbReference type="Gene3D" id="2.60.40.10">
    <property type="entry name" value="Immunoglobulins"/>
    <property type="match status" value="1"/>
</dbReference>
<dbReference type="FunFam" id="2.60.40.10:FF:000080">
    <property type="entry name" value="Myosin light chain kinase, smooth muscle"/>
    <property type="match status" value="1"/>
</dbReference>
<organism evidence="6 7">
    <name type="scientific">Adineta steineri</name>
    <dbReference type="NCBI Taxonomy" id="433720"/>
    <lineage>
        <taxon>Eukaryota</taxon>
        <taxon>Metazoa</taxon>
        <taxon>Spiralia</taxon>
        <taxon>Gnathifera</taxon>
        <taxon>Rotifera</taxon>
        <taxon>Eurotatoria</taxon>
        <taxon>Bdelloidea</taxon>
        <taxon>Adinetida</taxon>
        <taxon>Adinetidae</taxon>
        <taxon>Adineta</taxon>
    </lineage>
</organism>
<reference evidence="6" key="1">
    <citation type="submission" date="2021-02" db="EMBL/GenBank/DDBJ databases">
        <authorList>
            <person name="Nowell W R."/>
        </authorList>
    </citation>
    <scope>NUCLEOTIDE SEQUENCE</scope>
</reference>
<evidence type="ECO:0000256" key="3">
    <source>
        <dbReference type="ARBA" id="ARBA00023157"/>
    </source>
</evidence>
<comment type="caution">
    <text evidence="6">The sequence shown here is derived from an EMBL/GenBank/DDBJ whole genome shotgun (WGS) entry which is preliminary data.</text>
</comment>